<keyword evidence="3" id="KW-0804">Transcription</keyword>
<dbReference type="OrthoDB" id="162505at2"/>
<dbReference type="PROSITE" id="PS50949">
    <property type="entry name" value="HTH_GNTR"/>
    <property type="match status" value="1"/>
</dbReference>
<feature type="domain" description="HTH gntR-type" evidence="4">
    <location>
        <begin position="9"/>
        <end position="77"/>
    </location>
</feature>
<evidence type="ECO:0000256" key="1">
    <source>
        <dbReference type="ARBA" id="ARBA00023015"/>
    </source>
</evidence>
<dbReference type="CDD" id="cd07377">
    <property type="entry name" value="WHTH_GntR"/>
    <property type="match status" value="1"/>
</dbReference>
<dbReference type="InterPro" id="IPR036388">
    <property type="entry name" value="WH-like_DNA-bd_sf"/>
</dbReference>
<dbReference type="GO" id="GO:0003677">
    <property type="term" value="F:DNA binding"/>
    <property type="evidence" value="ECO:0007669"/>
    <property type="project" value="UniProtKB-KW"/>
</dbReference>
<keyword evidence="6" id="KW-1185">Reference proteome</keyword>
<keyword evidence="2 5" id="KW-0238">DNA-binding</keyword>
<dbReference type="SUPFAM" id="SSF46785">
    <property type="entry name" value="Winged helix' DNA-binding domain"/>
    <property type="match status" value="1"/>
</dbReference>
<name>A0A4R1MZ53_9FIRM</name>
<dbReference type="InterPro" id="IPR036390">
    <property type="entry name" value="WH_DNA-bd_sf"/>
</dbReference>
<reference evidence="5 6" key="1">
    <citation type="submission" date="2019-03" db="EMBL/GenBank/DDBJ databases">
        <title>Genomic Encyclopedia of Type Strains, Phase IV (KMG-IV): sequencing the most valuable type-strain genomes for metagenomic binning, comparative biology and taxonomic classification.</title>
        <authorList>
            <person name="Goeker M."/>
        </authorList>
    </citation>
    <scope>NUCLEOTIDE SEQUENCE [LARGE SCALE GENOMIC DNA]</scope>
    <source>
        <strain evidence="5 6">DSM 24176</strain>
    </source>
</reference>
<evidence type="ECO:0000256" key="3">
    <source>
        <dbReference type="ARBA" id="ARBA00023163"/>
    </source>
</evidence>
<dbReference type="RefSeq" id="WP_132281506.1">
    <property type="nucleotide sequence ID" value="NZ_SMGQ01000011.1"/>
</dbReference>
<dbReference type="EMBL" id="SMGQ01000011">
    <property type="protein sequence ID" value="TCK98608.1"/>
    <property type="molecule type" value="Genomic_DNA"/>
</dbReference>
<dbReference type="PANTHER" id="PTHR38445">
    <property type="entry name" value="HTH-TYPE TRANSCRIPTIONAL REPRESSOR YTRA"/>
    <property type="match status" value="1"/>
</dbReference>
<dbReference type="GO" id="GO:0003700">
    <property type="term" value="F:DNA-binding transcription factor activity"/>
    <property type="evidence" value="ECO:0007669"/>
    <property type="project" value="InterPro"/>
</dbReference>
<organism evidence="5 6">
    <name type="scientific">Natranaerovirga hydrolytica</name>
    <dbReference type="NCBI Taxonomy" id="680378"/>
    <lineage>
        <taxon>Bacteria</taxon>
        <taxon>Bacillati</taxon>
        <taxon>Bacillota</taxon>
        <taxon>Clostridia</taxon>
        <taxon>Lachnospirales</taxon>
        <taxon>Natranaerovirgaceae</taxon>
        <taxon>Natranaerovirga</taxon>
    </lineage>
</organism>
<sequence length="125" mass="14152">MELNFNSDKPIYLQLAEYIEDNILNSVFEEASQIPSTTEMSVTLKINPATAAKGVNLLVDESIIYKKRGVGMFVMEGAKEKILNKRKESFYEGFICALVAEAQKLNITQYEIIKMIERGYEDGCN</sequence>
<evidence type="ECO:0000259" key="4">
    <source>
        <dbReference type="PROSITE" id="PS50949"/>
    </source>
</evidence>
<keyword evidence="1" id="KW-0805">Transcription regulation</keyword>
<evidence type="ECO:0000313" key="5">
    <source>
        <dbReference type="EMBL" id="TCK98608.1"/>
    </source>
</evidence>
<evidence type="ECO:0000313" key="6">
    <source>
        <dbReference type="Proteomes" id="UP000294545"/>
    </source>
</evidence>
<dbReference type="Gene3D" id="1.10.10.10">
    <property type="entry name" value="Winged helix-like DNA-binding domain superfamily/Winged helix DNA-binding domain"/>
    <property type="match status" value="1"/>
</dbReference>
<dbReference type="InterPro" id="IPR000524">
    <property type="entry name" value="Tscrpt_reg_HTH_GntR"/>
</dbReference>
<protein>
    <submittedName>
        <fullName evidence="5">DNA-binding transcriptional regulator YhcF (GntR family)</fullName>
    </submittedName>
</protein>
<gene>
    <name evidence="5" type="ORF">EDC19_1040</name>
</gene>
<evidence type="ECO:0000256" key="2">
    <source>
        <dbReference type="ARBA" id="ARBA00023125"/>
    </source>
</evidence>
<accession>A0A4R1MZ53</accession>
<dbReference type="AlphaFoldDB" id="A0A4R1MZ53"/>
<dbReference type="Proteomes" id="UP000294545">
    <property type="component" value="Unassembled WGS sequence"/>
</dbReference>
<dbReference type="PANTHER" id="PTHR38445:SF10">
    <property type="entry name" value="GNTR-FAMILY TRANSCRIPTIONAL REGULATOR"/>
    <property type="match status" value="1"/>
</dbReference>
<proteinExistence type="predicted"/>
<comment type="caution">
    <text evidence="5">The sequence shown here is derived from an EMBL/GenBank/DDBJ whole genome shotgun (WGS) entry which is preliminary data.</text>
</comment>